<feature type="compositionally biased region" description="Basic and acidic residues" evidence="3">
    <location>
        <begin position="8"/>
        <end position="20"/>
    </location>
</feature>
<feature type="domain" description="RRM" evidence="4">
    <location>
        <begin position="423"/>
        <end position="494"/>
    </location>
</feature>
<organism evidence="5 6">
    <name type="scientific">Octopus sinensis</name>
    <name type="common">East Asian common octopus</name>
    <dbReference type="NCBI Taxonomy" id="2607531"/>
    <lineage>
        <taxon>Eukaryota</taxon>
        <taxon>Metazoa</taxon>
        <taxon>Spiralia</taxon>
        <taxon>Lophotrochozoa</taxon>
        <taxon>Mollusca</taxon>
        <taxon>Cephalopoda</taxon>
        <taxon>Coleoidea</taxon>
        <taxon>Octopodiformes</taxon>
        <taxon>Octopoda</taxon>
        <taxon>Incirrata</taxon>
        <taxon>Octopodidae</taxon>
        <taxon>Octopus</taxon>
    </lineage>
</organism>
<dbReference type="SMART" id="SM00360">
    <property type="entry name" value="RRM"/>
    <property type="match status" value="1"/>
</dbReference>
<dbReference type="AlphaFoldDB" id="A0A6P7SER7"/>
<dbReference type="InterPro" id="IPR034784">
    <property type="entry name" value="PDIP3_RRM"/>
</dbReference>
<feature type="compositionally biased region" description="Low complexity" evidence="3">
    <location>
        <begin position="330"/>
        <end position="353"/>
    </location>
</feature>
<dbReference type="InterPro" id="IPR051229">
    <property type="entry name" value="ALYREF_mRNA_export"/>
</dbReference>
<dbReference type="InterPro" id="IPR012677">
    <property type="entry name" value="Nucleotide-bd_a/b_plait_sf"/>
</dbReference>
<feature type="compositionally biased region" description="Polar residues" evidence="3">
    <location>
        <begin position="52"/>
        <end position="83"/>
    </location>
</feature>
<dbReference type="PANTHER" id="PTHR19965:SF96">
    <property type="entry name" value="POLYMERASE DELTA-INTERACTING PROTEIN 3"/>
    <property type="match status" value="1"/>
</dbReference>
<feature type="region of interest" description="Disordered" evidence="3">
    <location>
        <begin position="308"/>
        <end position="375"/>
    </location>
</feature>
<dbReference type="InterPro" id="IPR035979">
    <property type="entry name" value="RBD_domain_sf"/>
</dbReference>
<keyword evidence="5" id="KW-1185">Reference proteome</keyword>
<dbReference type="CDD" id="cd12681">
    <property type="entry name" value="RRM_SKAR"/>
    <property type="match status" value="1"/>
</dbReference>
<evidence type="ECO:0000313" key="6">
    <source>
        <dbReference type="RefSeq" id="XP_029636508.1"/>
    </source>
</evidence>
<dbReference type="GO" id="GO:0003729">
    <property type="term" value="F:mRNA binding"/>
    <property type="evidence" value="ECO:0007669"/>
    <property type="project" value="TreeGrafter"/>
</dbReference>
<feature type="region of interest" description="Disordered" evidence="3">
    <location>
        <begin position="518"/>
        <end position="550"/>
    </location>
</feature>
<name>A0A6P7SER7_9MOLL</name>
<evidence type="ECO:0000256" key="2">
    <source>
        <dbReference type="PROSITE-ProRule" id="PRU00176"/>
    </source>
</evidence>
<dbReference type="PROSITE" id="PS50102">
    <property type="entry name" value="RRM"/>
    <property type="match status" value="1"/>
</dbReference>
<dbReference type="GO" id="GO:0016607">
    <property type="term" value="C:nuclear speck"/>
    <property type="evidence" value="ECO:0007669"/>
    <property type="project" value="TreeGrafter"/>
</dbReference>
<protein>
    <submittedName>
        <fullName evidence="6">Uncharacterized protein LOC115211904 isoform X1</fullName>
    </submittedName>
</protein>
<feature type="compositionally biased region" description="Low complexity" evidence="3">
    <location>
        <begin position="568"/>
        <end position="584"/>
    </location>
</feature>
<dbReference type="SUPFAM" id="SSF54928">
    <property type="entry name" value="RNA-binding domain, RBD"/>
    <property type="match status" value="1"/>
</dbReference>
<dbReference type="RefSeq" id="XP_029636508.1">
    <property type="nucleotide sequence ID" value="XM_029780648.2"/>
</dbReference>
<feature type="region of interest" description="Disordered" evidence="3">
    <location>
        <begin position="568"/>
        <end position="593"/>
    </location>
</feature>
<dbReference type="Pfam" id="PF00076">
    <property type="entry name" value="RRM_1"/>
    <property type="match status" value="1"/>
</dbReference>
<evidence type="ECO:0000259" key="4">
    <source>
        <dbReference type="PROSITE" id="PS50102"/>
    </source>
</evidence>
<accession>A0A6P7SER7</accession>
<dbReference type="Gene3D" id="3.30.70.330">
    <property type="match status" value="1"/>
</dbReference>
<feature type="compositionally biased region" description="Low complexity" evidence="3">
    <location>
        <begin position="533"/>
        <end position="550"/>
    </location>
</feature>
<dbReference type="InterPro" id="IPR000504">
    <property type="entry name" value="RRM_dom"/>
</dbReference>
<evidence type="ECO:0000256" key="3">
    <source>
        <dbReference type="SAM" id="MobiDB-lite"/>
    </source>
</evidence>
<keyword evidence="1 2" id="KW-0694">RNA-binding</keyword>
<reference evidence="6" key="1">
    <citation type="submission" date="2025-08" db="UniProtKB">
        <authorList>
            <consortium name="RefSeq"/>
        </authorList>
    </citation>
    <scope>IDENTIFICATION</scope>
</reference>
<feature type="region of interest" description="Disordered" evidence="3">
    <location>
        <begin position="1"/>
        <end position="86"/>
    </location>
</feature>
<dbReference type="Proteomes" id="UP000515154">
    <property type="component" value="Linkage group LG5"/>
</dbReference>
<dbReference type="PANTHER" id="PTHR19965">
    <property type="entry name" value="RNA AND EXPORT FACTOR BINDING PROTEIN"/>
    <property type="match status" value="1"/>
</dbReference>
<gene>
    <name evidence="6" type="primary">LOC115211904</name>
</gene>
<proteinExistence type="predicted"/>
<evidence type="ECO:0000313" key="5">
    <source>
        <dbReference type="Proteomes" id="UP000515154"/>
    </source>
</evidence>
<sequence>MADLSLDDYIKKDFRSRDSQGKSWKNKRLQPLLKTNSLSRNLKPMTKKPPYFSNQRPPAKQRLSSGSQNPSSHKQQVYNQHVKTPQRKPALLQFDARLKLSAKSFKDAREKIGSNVVDARHKIQNSQAKKYVQDARKKIIMNHKLNLNSQNNPKVTIMGLGKPQSFKDPVPGKMTTAGANIIRTVNNRHQSRIHPSSEVSLKRTLTNDLAPSDTGLLSAGSGPMASQFDMGTVYLHSQTDTNKRLQTNKNIPNRLNVQNKSDERSNIATYEPLRGPVIQLKNDHYREKIPTPKSIDYDYEHLSTSGYSSLTSSARHLTSPSSPPPPPPQQSSSSSPWSLRLSQNSVLSSSSMTRSRDKYEVASNPSKSSLPLDRESLIKFPRQSRDFGVVPSATKRMKPASNVDSHDQFSSDILSNSSSSSGYRVLVTNLHPIVTQDDIIELFGAVGALKKAHLLKAGCAEVVYLSYNDAVAAVNKYHNRELDGQPMIVKMTTPTSPVFSLHSSSAIPKSLGEPLKFRKDLNSSSGANPKLDSGTSTRGGTTSQSSSTSSTAVVDVNLIHKALFSNKGSNAGSSSTAASTQAGSRPVTFTVKI</sequence>
<dbReference type="KEGG" id="osn:115211904"/>
<evidence type="ECO:0000256" key="1">
    <source>
        <dbReference type="ARBA" id="ARBA00022884"/>
    </source>
</evidence>
<dbReference type="GO" id="GO:0016973">
    <property type="term" value="P:poly(A)+ mRNA export from nucleus"/>
    <property type="evidence" value="ECO:0007669"/>
    <property type="project" value="TreeGrafter"/>
</dbReference>